<name>A0A433DM94_9FUNG</name>
<organism evidence="1 2">
    <name type="scientific">Jimgerdemannia flammicorona</name>
    <dbReference type="NCBI Taxonomy" id="994334"/>
    <lineage>
        <taxon>Eukaryota</taxon>
        <taxon>Fungi</taxon>
        <taxon>Fungi incertae sedis</taxon>
        <taxon>Mucoromycota</taxon>
        <taxon>Mucoromycotina</taxon>
        <taxon>Endogonomycetes</taxon>
        <taxon>Endogonales</taxon>
        <taxon>Endogonaceae</taxon>
        <taxon>Jimgerdemannia</taxon>
    </lineage>
</organism>
<evidence type="ECO:0000313" key="2">
    <source>
        <dbReference type="Proteomes" id="UP000268093"/>
    </source>
</evidence>
<evidence type="ECO:0000313" key="1">
    <source>
        <dbReference type="EMBL" id="RUP51927.1"/>
    </source>
</evidence>
<sequence length="65" mass="7174">MATKSIDDHRSAINALLNNLAEIERLGNEFFFKAVLTPDNRPLGPILREQGNLIVHPVPIAGRAK</sequence>
<protein>
    <submittedName>
        <fullName evidence="1">Uncharacterized protein</fullName>
    </submittedName>
</protein>
<keyword evidence="2" id="KW-1185">Reference proteome</keyword>
<dbReference type="Proteomes" id="UP000268093">
    <property type="component" value="Unassembled WGS sequence"/>
</dbReference>
<reference evidence="1 2" key="1">
    <citation type="journal article" date="2018" name="New Phytol.">
        <title>Phylogenomics of Endogonaceae and evolution of mycorrhizas within Mucoromycota.</title>
        <authorList>
            <person name="Chang Y."/>
            <person name="Desiro A."/>
            <person name="Na H."/>
            <person name="Sandor L."/>
            <person name="Lipzen A."/>
            <person name="Clum A."/>
            <person name="Barry K."/>
            <person name="Grigoriev I.V."/>
            <person name="Martin F.M."/>
            <person name="Stajich J.E."/>
            <person name="Smith M.E."/>
            <person name="Bonito G."/>
            <person name="Spatafora J.W."/>
        </authorList>
    </citation>
    <scope>NUCLEOTIDE SEQUENCE [LARGE SCALE GENOMIC DNA]</scope>
    <source>
        <strain evidence="1 2">GMNB39</strain>
    </source>
</reference>
<comment type="caution">
    <text evidence="1">The sequence shown here is derived from an EMBL/GenBank/DDBJ whole genome shotgun (WGS) entry which is preliminary data.</text>
</comment>
<dbReference type="OrthoDB" id="2220024at2759"/>
<dbReference type="AlphaFoldDB" id="A0A433DM94"/>
<proteinExistence type="predicted"/>
<dbReference type="EMBL" id="RBNI01000322">
    <property type="protein sequence ID" value="RUP51927.1"/>
    <property type="molecule type" value="Genomic_DNA"/>
</dbReference>
<gene>
    <name evidence="1" type="ORF">BC936DRAFT_144361</name>
</gene>
<accession>A0A433DM94</accession>